<keyword evidence="9" id="KW-0812">Transmembrane</keyword>
<evidence type="ECO:0000256" key="9">
    <source>
        <dbReference type="SAM" id="Phobius"/>
    </source>
</evidence>
<protein>
    <recommendedName>
        <fullName evidence="7">glucan 1,3-beta-glucosidase</fullName>
        <ecNumber evidence="7">3.2.1.58</ecNumber>
    </recommendedName>
</protein>
<name>A0A9P5TBJ4_9AGAM</name>
<evidence type="ECO:0000256" key="1">
    <source>
        <dbReference type="ARBA" id="ARBA00005641"/>
    </source>
</evidence>
<keyword evidence="4" id="KW-0326">Glycosidase</keyword>
<evidence type="ECO:0000313" key="11">
    <source>
        <dbReference type="Proteomes" id="UP000759537"/>
    </source>
</evidence>
<reference evidence="10" key="2">
    <citation type="journal article" date="2020" name="Nat. Commun.">
        <title>Large-scale genome sequencing of mycorrhizal fungi provides insights into the early evolution of symbiotic traits.</title>
        <authorList>
            <person name="Miyauchi S."/>
            <person name="Kiss E."/>
            <person name="Kuo A."/>
            <person name="Drula E."/>
            <person name="Kohler A."/>
            <person name="Sanchez-Garcia M."/>
            <person name="Morin E."/>
            <person name="Andreopoulos B."/>
            <person name="Barry K.W."/>
            <person name="Bonito G."/>
            <person name="Buee M."/>
            <person name="Carver A."/>
            <person name="Chen C."/>
            <person name="Cichocki N."/>
            <person name="Clum A."/>
            <person name="Culley D."/>
            <person name="Crous P.W."/>
            <person name="Fauchery L."/>
            <person name="Girlanda M."/>
            <person name="Hayes R.D."/>
            <person name="Keri Z."/>
            <person name="LaButti K."/>
            <person name="Lipzen A."/>
            <person name="Lombard V."/>
            <person name="Magnuson J."/>
            <person name="Maillard F."/>
            <person name="Murat C."/>
            <person name="Nolan M."/>
            <person name="Ohm R.A."/>
            <person name="Pangilinan J."/>
            <person name="Pereira M.F."/>
            <person name="Perotto S."/>
            <person name="Peter M."/>
            <person name="Pfister S."/>
            <person name="Riley R."/>
            <person name="Sitrit Y."/>
            <person name="Stielow J.B."/>
            <person name="Szollosi G."/>
            <person name="Zifcakova L."/>
            <person name="Stursova M."/>
            <person name="Spatafora J.W."/>
            <person name="Tedersoo L."/>
            <person name="Vaario L.M."/>
            <person name="Yamada A."/>
            <person name="Yan M."/>
            <person name="Wang P."/>
            <person name="Xu J."/>
            <person name="Bruns T."/>
            <person name="Baldrian P."/>
            <person name="Vilgalys R."/>
            <person name="Dunand C."/>
            <person name="Henrissat B."/>
            <person name="Grigoriev I.V."/>
            <person name="Hibbett D."/>
            <person name="Nagy L.G."/>
            <person name="Martin F.M."/>
        </authorList>
    </citation>
    <scope>NUCLEOTIDE SEQUENCE</scope>
    <source>
        <strain evidence="10">Prilba</strain>
    </source>
</reference>
<comment type="caution">
    <text evidence="10">The sequence shown here is derived from an EMBL/GenBank/DDBJ whole genome shotgun (WGS) entry which is preliminary data.</text>
</comment>
<keyword evidence="5" id="KW-0961">Cell wall biogenesis/degradation</keyword>
<feature type="transmembrane region" description="Helical" evidence="9">
    <location>
        <begin position="109"/>
        <end position="132"/>
    </location>
</feature>
<feature type="region of interest" description="Disordered" evidence="8">
    <location>
        <begin position="1"/>
        <end position="101"/>
    </location>
</feature>
<dbReference type="PANTHER" id="PTHR31297:SF34">
    <property type="entry name" value="GLUCAN 1,3-BETA-GLUCOSIDASE 2"/>
    <property type="match status" value="1"/>
</dbReference>
<dbReference type="InterPro" id="IPR050386">
    <property type="entry name" value="Glycosyl_hydrolase_5"/>
</dbReference>
<accession>A0A9P5TBJ4</accession>
<evidence type="ECO:0000256" key="3">
    <source>
        <dbReference type="ARBA" id="ARBA00023180"/>
    </source>
</evidence>
<comment type="similarity">
    <text evidence="1">Belongs to the glycosyl hydrolase 5 (cellulase A) family.</text>
</comment>
<dbReference type="GO" id="GO:0009986">
    <property type="term" value="C:cell surface"/>
    <property type="evidence" value="ECO:0007669"/>
    <property type="project" value="TreeGrafter"/>
</dbReference>
<sequence length="760" mass="81006">MAEDRPVSTVTSAVNSEYATPPPSMPGLDSAPLEPPRVSFFGPGPSIGENSPRDSRVESATGQETDKEGFTPGHSTTLLPVGKPEDSEAPFSFSQPVSRDNRPFYRRPAGLAIALGALVAVILAIALPASLIHKSKHGQSNSSNNPGNGNGTGSGNGNPTSPKNSSSAITGGDGSTIVSGNTTFVYSNPFGGYWYYDPKDPFNNAARPNSWTPPLNTSWDWTADRVYGVNLGGLFVLEPFISPALYQKYPTAIDEWTLSQLMAADTGPGGGLQSQLEAHYDTFITEQDFAEIAGAGLNWVRLPIPYWAIEVWPGEPFLPKVCWKYIVRLFGWARKYGIRIYLDLHTVPGSQNAFNHSGKEGQVNWMNGIMGFANAQRSLDYMRIITEFISQPEYLDLIPIFGIVNEALLTTIGQAELTSFYLQAHNMIRGITGYGQGNGPYISIHDGFNLGLWAGFLPGSDRIILDTHPYLAFDGQTNTAPVVTDDGLGEPGGTWPSQACAWGSSMNQSQVGFGVTISGEFSSSYVECGLFLSGTTVPGTDTGDCLPFVQWQNWNATFKEGILDFTLASMDALQNWWYWTWKVGNSSTSNTVEAPLWSYQLGLQNGWIPTDPRKSVGKCKALNAPQEPFPGTYSSWQTGGAGAGTIAPSVSASFPWPPATLSGVAGDIYAALPTYTPTSTISTLPPAQLTPTASEGDGWFNPKDTAGAMITVSGCTYPNAWDSAGAVAPTAACPAGGQPLLTATVPASSVIATTTARVVA</sequence>
<dbReference type="PANTHER" id="PTHR31297">
    <property type="entry name" value="GLUCAN ENDO-1,6-BETA-GLUCOSIDASE B"/>
    <property type="match status" value="1"/>
</dbReference>
<keyword evidence="3" id="KW-0325">Glycoprotein</keyword>
<dbReference type="Proteomes" id="UP000759537">
    <property type="component" value="Unassembled WGS sequence"/>
</dbReference>
<dbReference type="EC" id="3.2.1.58" evidence="7"/>
<organism evidence="10 11">
    <name type="scientific">Russula ochroleuca</name>
    <dbReference type="NCBI Taxonomy" id="152965"/>
    <lineage>
        <taxon>Eukaryota</taxon>
        <taxon>Fungi</taxon>
        <taxon>Dikarya</taxon>
        <taxon>Basidiomycota</taxon>
        <taxon>Agaricomycotina</taxon>
        <taxon>Agaricomycetes</taxon>
        <taxon>Russulales</taxon>
        <taxon>Russulaceae</taxon>
        <taxon>Russula</taxon>
    </lineage>
</organism>
<dbReference type="Gene3D" id="3.20.20.80">
    <property type="entry name" value="Glycosidases"/>
    <property type="match status" value="1"/>
</dbReference>
<evidence type="ECO:0000256" key="6">
    <source>
        <dbReference type="ARBA" id="ARBA00036824"/>
    </source>
</evidence>
<evidence type="ECO:0000256" key="2">
    <source>
        <dbReference type="ARBA" id="ARBA00022801"/>
    </source>
</evidence>
<keyword evidence="11" id="KW-1185">Reference proteome</keyword>
<dbReference type="EMBL" id="WHVB01000004">
    <property type="protein sequence ID" value="KAF8483709.1"/>
    <property type="molecule type" value="Genomic_DNA"/>
</dbReference>
<evidence type="ECO:0000256" key="5">
    <source>
        <dbReference type="ARBA" id="ARBA00023316"/>
    </source>
</evidence>
<gene>
    <name evidence="10" type="ORF">DFH94DRAFT_321472</name>
</gene>
<evidence type="ECO:0000256" key="8">
    <source>
        <dbReference type="SAM" id="MobiDB-lite"/>
    </source>
</evidence>
<evidence type="ECO:0000256" key="7">
    <source>
        <dbReference type="ARBA" id="ARBA00038929"/>
    </source>
</evidence>
<feature type="region of interest" description="Disordered" evidence="8">
    <location>
        <begin position="135"/>
        <end position="173"/>
    </location>
</feature>
<dbReference type="GO" id="GO:0005576">
    <property type="term" value="C:extracellular region"/>
    <property type="evidence" value="ECO:0007669"/>
    <property type="project" value="TreeGrafter"/>
</dbReference>
<evidence type="ECO:0000256" key="4">
    <source>
        <dbReference type="ARBA" id="ARBA00023295"/>
    </source>
</evidence>
<dbReference type="SUPFAM" id="SSF51445">
    <property type="entry name" value="(Trans)glycosidases"/>
    <property type="match status" value="1"/>
</dbReference>
<dbReference type="InterPro" id="IPR017853">
    <property type="entry name" value="GH"/>
</dbReference>
<evidence type="ECO:0000313" key="10">
    <source>
        <dbReference type="EMBL" id="KAF8483709.1"/>
    </source>
</evidence>
<dbReference type="GO" id="GO:0004338">
    <property type="term" value="F:glucan exo-1,3-beta-glucosidase activity"/>
    <property type="evidence" value="ECO:0007669"/>
    <property type="project" value="UniProtKB-EC"/>
</dbReference>
<reference evidence="10" key="1">
    <citation type="submission" date="2019-10" db="EMBL/GenBank/DDBJ databases">
        <authorList>
            <consortium name="DOE Joint Genome Institute"/>
            <person name="Kuo A."/>
            <person name="Miyauchi S."/>
            <person name="Kiss E."/>
            <person name="Drula E."/>
            <person name="Kohler A."/>
            <person name="Sanchez-Garcia M."/>
            <person name="Andreopoulos B."/>
            <person name="Barry K.W."/>
            <person name="Bonito G."/>
            <person name="Buee M."/>
            <person name="Carver A."/>
            <person name="Chen C."/>
            <person name="Cichocki N."/>
            <person name="Clum A."/>
            <person name="Culley D."/>
            <person name="Crous P.W."/>
            <person name="Fauchery L."/>
            <person name="Girlanda M."/>
            <person name="Hayes R."/>
            <person name="Keri Z."/>
            <person name="LaButti K."/>
            <person name="Lipzen A."/>
            <person name="Lombard V."/>
            <person name="Magnuson J."/>
            <person name="Maillard F."/>
            <person name="Morin E."/>
            <person name="Murat C."/>
            <person name="Nolan M."/>
            <person name="Ohm R."/>
            <person name="Pangilinan J."/>
            <person name="Pereira M."/>
            <person name="Perotto S."/>
            <person name="Peter M."/>
            <person name="Riley R."/>
            <person name="Sitrit Y."/>
            <person name="Stielow B."/>
            <person name="Szollosi G."/>
            <person name="Zifcakova L."/>
            <person name="Stursova M."/>
            <person name="Spatafora J.W."/>
            <person name="Tedersoo L."/>
            <person name="Vaario L.-M."/>
            <person name="Yamada A."/>
            <person name="Yan M."/>
            <person name="Wang P."/>
            <person name="Xu J."/>
            <person name="Bruns T."/>
            <person name="Baldrian P."/>
            <person name="Vilgalys R."/>
            <person name="Henrissat B."/>
            <person name="Grigoriev I.V."/>
            <person name="Hibbett D."/>
            <person name="Nagy L.G."/>
            <person name="Martin F.M."/>
        </authorList>
    </citation>
    <scope>NUCLEOTIDE SEQUENCE</scope>
    <source>
        <strain evidence="10">Prilba</strain>
    </source>
</reference>
<keyword evidence="2 10" id="KW-0378">Hydrolase</keyword>
<dbReference type="GO" id="GO:0009251">
    <property type="term" value="P:glucan catabolic process"/>
    <property type="evidence" value="ECO:0007669"/>
    <property type="project" value="TreeGrafter"/>
</dbReference>
<dbReference type="AlphaFoldDB" id="A0A9P5TBJ4"/>
<feature type="compositionally biased region" description="Polar residues" evidence="8">
    <location>
        <begin position="8"/>
        <end position="18"/>
    </location>
</feature>
<proteinExistence type="inferred from homology"/>
<dbReference type="GO" id="GO:0071555">
    <property type="term" value="P:cell wall organization"/>
    <property type="evidence" value="ECO:0007669"/>
    <property type="project" value="UniProtKB-KW"/>
</dbReference>
<keyword evidence="9" id="KW-0472">Membrane</keyword>
<keyword evidence="9" id="KW-1133">Transmembrane helix</keyword>
<comment type="catalytic activity">
    <reaction evidence="6">
        <text>Successive hydrolysis of beta-D-glucose units from the non-reducing ends of (1-&gt;3)-beta-D-glucans, releasing alpha-glucose.</text>
        <dbReference type="EC" id="3.2.1.58"/>
    </reaction>
</comment>
<dbReference type="OrthoDB" id="62120at2759"/>